<feature type="transmembrane region" description="Helical" evidence="1">
    <location>
        <begin position="183"/>
        <end position="209"/>
    </location>
</feature>
<evidence type="ECO:0000313" key="4">
    <source>
        <dbReference type="Proteomes" id="UP000028042"/>
    </source>
</evidence>
<dbReference type="InterPro" id="IPR012651">
    <property type="entry name" value="Thia_Transptr_ThiT"/>
</dbReference>
<evidence type="ECO:0000313" key="2">
    <source>
        <dbReference type="EMBL" id="AJA52669.1"/>
    </source>
</evidence>
<dbReference type="Pfam" id="PF09515">
    <property type="entry name" value="Thia_YuaJ"/>
    <property type="match status" value="1"/>
</dbReference>
<dbReference type="NCBIfam" id="TIGR02357">
    <property type="entry name" value="ECF_ThiT_YuaJ"/>
    <property type="match status" value="1"/>
</dbReference>
<dbReference type="Proteomes" id="UP000030905">
    <property type="component" value="Chromosome"/>
</dbReference>
<protein>
    <submittedName>
        <fullName evidence="2 3">Proton-coupled thiamine transporter YuaJ</fullName>
    </submittedName>
</protein>
<keyword evidence="1" id="KW-0812">Transmembrane</keyword>
<dbReference type="Gene3D" id="1.10.1760.20">
    <property type="match status" value="1"/>
</dbReference>
<dbReference type="EMBL" id="CP009268">
    <property type="protein sequence ID" value="AJA52669.1"/>
    <property type="molecule type" value="Genomic_DNA"/>
</dbReference>
<accession>A0A0H3J423</accession>
<gene>
    <name evidence="2" type="primary">yuaJ</name>
    <name evidence="2" type="ORF">CLPA_c26130</name>
    <name evidence="3" type="ORF">CP6013_00568</name>
</gene>
<dbReference type="KEGG" id="cpae:CPAST_c26130"/>
<organism evidence="2 5">
    <name type="scientific">Clostridium pasteurianum DSM 525 = ATCC 6013</name>
    <dbReference type="NCBI Taxonomy" id="1262449"/>
    <lineage>
        <taxon>Bacteria</taxon>
        <taxon>Bacillati</taxon>
        <taxon>Bacillota</taxon>
        <taxon>Clostridia</taxon>
        <taxon>Eubacteriales</taxon>
        <taxon>Clostridiaceae</taxon>
        <taxon>Clostridium</taxon>
    </lineage>
</organism>
<dbReference type="eggNOG" id="COG3859">
    <property type="taxonomic scope" value="Bacteria"/>
</dbReference>
<sequence length="222" mass="24647">MNFFNLKLFPVKVFSLTQNLAEILKHPTAIITLIGVLILIFVFIKIKRIKITPKITTRIGIALALSAVLQIFRLYHFPQGGSVTLGSLVPILIIALIYGPEIGFLTGFLHGIITLFLDPYILHPIQLLFDYPLPSMALGLAGYFKSKKVIGAIVAIFAKFIFHFISGVVFFGSFAPKEMSPIIYSLVVNGTFMLTDGIICVFLIALLPISMLSKNEKNNVYR</sequence>
<keyword evidence="5" id="KW-1185">Reference proteome</keyword>
<proteinExistence type="predicted"/>
<dbReference type="GeneID" id="93074744"/>
<dbReference type="EMBL" id="JPGY02000001">
    <property type="protein sequence ID" value="KRU11321.1"/>
    <property type="molecule type" value="Genomic_DNA"/>
</dbReference>
<reference evidence="2 5" key="1">
    <citation type="journal article" date="2015" name="Genome Announc.">
        <title>Complete Genome Sequence of the Nitrogen-Fixing and Solvent-Producing Clostridium pasteurianum DSM 525.</title>
        <authorList>
            <person name="Poehlein A."/>
            <person name="Grosse-Honebrink A."/>
            <person name="Zhang Y."/>
            <person name="Minton N.P."/>
            <person name="Daniel R."/>
        </authorList>
    </citation>
    <scope>NUCLEOTIDE SEQUENCE [LARGE SCALE GENOMIC DNA]</scope>
    <source>
        <strain evidence="2">DSM 525</strain>
        <strain evidence="5">DSM 525 / ATCC 6013</strain>
    </source>
</reference>
<evidence type="ECO:0000313" key="5">
    <source>
        <dbReference type="Proteomes" id="UP000030905"/>
    </source>
</evidence>
<name>A0A0H3J423_CLOPA</name>
<feature type="transmembrane region" description="Helical" evidence="1">
    <location>
        <begin position="55"/>
        <end position="75"/>
    </location>
</feature>
<dbReference type="KEGG" id="cpat:CLPA_c26130"/>
<dbReference type="GO" id="GO:0005886">
    <property type="term" value="C:plasma membrane"/>
    <property type="evidence" value="ECO:0007669"/>
    <property type="project" value="InterPro"/>
</dbReference>
<evidence type="ECO:0000313" key="3">
    <source>
        <dbReference type="EMBL" id="KRU11321.1"/>
    </source>
</evidence>
<dbReference type="Proteomes" id="UP000028042">
    <property type="component" value="Unassembled WGS sequence"/>
</dbReference>
<evidence type="ECO:0000256" key="1">
    <source>
        <dbReference type="SAM" id="Phobius"/>
    </source>
</evidence>
<feature type="transmembrane region" description="Helical" evidence="1">
    <location>
        <begin position="149"/>
        <end position="171"/>
    </location>
</feature>
<feature type="transmembrane region" description="Helical" evidence="1">
    <location>
        <begin position="23"/>
        <end position="43"/>
    </location>
</feature>
<dbReference type="PATRIC" id="fig|1262449.3.peg.1058"/>
<dbReference type="GO" id="GO:0015234">
    <property type="term" value="F:thiamine transmembrane transporter activity"/>
    <property type="evidence" value="ECO:0007669"/>
    <property type="project" value="InterPro"/>
</dbReference>
<dbReference type="RefSeq" id="WP_003442497.1">
    <property type="nucleotide sequence ID" value="NZ_ANZB01000003.1"/>
</dbReference>
<reference evidence="3 4" key="3">
    <citation type="journal article" name="Genome Announc.">
        <title>Improved Draft Genome Sequence of Clostridium pasteurianum Strain ATCC 6013 (DSM 525) Using a Hybrid Next-Generation Sequencing Approach.</title>
        <authorList>
            <person name="Pyne M.E."/>
            <person name="Utturkar S."/>
            <person name="Brown S.D."/>
            <person name="Moo-Young M."/>
            <person name="Chung D.A."/>
            <person name="Chou C.P."/>
        </authorList>
    </citation>
    <scope>NUCLEOTIDE SEQUENCE [LARGE SCALE GENOMIC DNA]</scope>
    <source>
        <strain evidence="3 4">ATCC 6013</strain>
    </source>
</reference>
<reference evidence="3" key="2">
    <citation type="submission" date="2015-10" db="EMBL/GenBank/DDBJ databases">
        <title>Improved Draft Genome Sequence of Clostridium pasteurianum Strain ATCC 6013 (DSM 525) Using a Hybrid Next-Generation Sequencing Approach.</title>
        <authorList>
            <person name="Pyne M.E."/>
            <person name="Utturkar S.M."/>
            <person name="Brown S.D."/>
            <person name="Moo-Young M."/>
            <person name="Chung D.A."/>
            <person name="Chou P.C."/>
        </authorList>
    </citation>
    <scope>NUCLEOTIDE SEQUENCE</scope>
    <source>
        <strain evidence="3">ATCC 6013</strain>
    </source>
</reference>
<keyword evidence="1" id="KW-1133">Transmembrane helix</keyword>
<keyword evidence="1" id="KW-0472">Membrane</keyword>
<dbReference type="AlphaFoldDB" id="A0A0H3J423"/>